<dbReference type="SUPFAM" id="SSF53335">
    <property type="entry name" value="S-adenosyl-L-methionine-dependent methyltransferases"/>
    <property type="match status" value="1"/>
</dbReference>
<accession>A0A7C3SLD6</accession>
<feature type="domain" description="Methyltransferase" evidence="1">
    <location>
        <begin position="33"/>
        <end position="148"/>
    </location>
</feature>
<dbReference type="InterPro" id="IPR025714">
    <property type="entry name" value="Methyltranfer_dom"/>
</dbReference>
<name>A0A7C3SLD6_9BACT</name>
<keyword evidence="2" id="KW-0808">Transferase</keyword>
<dbReference type="AlphaFoldDB" id="A0A7C3SLD6"/>
<reference evidence="2" key="1">
    <citation type="journal article" date="2020" name="mSystems">
        <title>Genome- and Community-Level Interaction Insights into Carbon Utilization and Element Cycling Functions of Hydrothermarchaeota in Hydrothermal Sediment.</title>
        <authorList>
            <person name="Zhou Z."/>
            <person name="Liu Y."/>
            <person name="Xu W."/>
            <person name="Pan J."/>
            <person name="Luo Z.H."/>
            <person name="Li M."/>
        </authorList>
    </citation>
    <scope>NUCLEOTIDE SEQUENCE [LARGE SCALE GENOMIC DNA]</scope>
    <source>
        <strain evidence="2">SpSt-776</strain>
    </source>
</reference>
<dbReference type="GO" id="GO:0008168">
    <property type="term" value="F:methyltransferase activity"/>
    <property type="evidence" value="ECO:0007669"/>
    <property type="project" value="UniProtKB-KW"/>
</dbReference>
<protein>
    <submittedName>
        <fullName evidence="2">Class I SAM-dependent methyltransferase</fullName>
    </submittedName>
</protein>
<dbReference type="CDD" id="cd02440">
    <property type="entry name" value="AdoMet_MTases"/>
    <property type="match status" value="1"/>
</dbReference>
<dbReference type="InterPro" id="IPR050508">
    <property type="entry name" value="Methyltransf_Superfamily"/>
</dbReference>
<dbReference type="PANTHER" id="PTHR42912">
    <property type="entry name" value="METHYLTRANSFERASE"/>
    <property type="match status" value="1"/>
</dbReference>
<dbReference type="Pfam" id="PF13847">
    <property type="entry name" value="Methyltransf_31"/>
    <property type="match status" value="1"/>
</dbReference>
<keyword evidence="2" id="KW-0489">Methyltransferase</keyword>
<dbReference type="InterPro" id="IPR029063">
    <property type="entry name" value="SAM-dependent_MTases_sf"/>
</dbReference>
<evidence type="ECO:0000313" key="2">
    <source>
        <dbReference type="EMBL" id="HGB14938.1"/>
    </source>
</evidence>
<comment type="caution">
    <text evidence="2">The sequence shown here is derived from an EMBL/GenBank/DDBJ whole genome shotgun (WGS) entry which is preliminary data.</text>
</comment>
<organism evidence="2">
    <name type="scientific">Desulfobacca acetoxidans</name>
    <dbReference type="NCBI Taxonomy" id="60893"/>
    <lineage>
        <taxon>Bacteria</taxon>
        <taxon>Pseudomonadati</taxon>
        <taxon>Thermodesulfobacteriota</taxon>
        <taxon>Desulfobaccia</taxon>
        <taxon>Desulfobaccales</taxon>
        <taxon>Desulfobaccaceae</taxon>
        <taxon>Desulfobacca</taxon>
    </lineage>
</organism>
<gene>
    <name evidence="2" type="ORF">ENV62_06870</name>
</gene>
<sequence>MGLSSTTKPPGAGRSSFDLIEVDKFLAALPLAPQMTVLDLGCGQGNYTLALAEAVGPSGVIYAVDLWAEGIAKLREKAALRGFDQIRPILADISQPLPLEAGSVNLCLLATVLHELVQAGTAARTLGQVVRLLKPGGLLAILEFKKMEGPPGPPRHLRLAPEEVGSFVQPHSFQRLALTEVGPYTYLMVFRKR</sequence>
<dbReference type="EMBL" id="DTHB01000046">
    <property type="protein sequence ID" value="HGB14938.1"/>
    <property type="molecule type" value="Genomic_DNA"/>
</dbReference>
<evidence type="ECO:0000259" key="1">
    <source>
        <dbReference type="Pfam" id="PF13847"/>
    </source>
</evidence>
<dbReference type="Gene3D" id="3.40.50.150">
    <property type="entry name" value="Vaccinia Virus protein VP39"/>
    <property type="match status" value="1"/>
</dbReference>
<proteinExistence type="predicted"/>
<dbReference type="PANTHER" id="PTHR42912:SF80">
    <property type="entry name" value="METHYLTRANSFERASE DOMAIN-CONTAINING PROTEIN"/>
    <property type="match status" value="1"/>
</dbReference>
<dbReference type="GO" id="GO:0032259">
    <property type="term" value="P:methylation"/>
    <property type="evidence" value="ECO:0007669"/>
    <property type="project" value="UniProtKB-KW"/>
</dbReference>